<dbReference type="PROSITE" id="PS50088">
    <property type="entry name" value="ANK_REPEAT"/>
    <property type="match status" value="3"/>
</dbReference>
<evidence type="ECO:0000256" key="2">
    <source>
        <dbReference type="ARBA" id="ARBA00023043"/>
    </source>
</evidence>
<feature type="repeat" description="ANK" evidence="3">
    <location>
        <begin position="168"/>
        <end position="200"/>
    </location>
</feature>
<dbReference type="PANTHER" id="PTHR24134">
    <property type="entry name" value="ANKYRIN REPEAT-CONTAINING PROTEIN DDB_G0279043"/>
    <property type="match status" value="1"/>
</dbReference>
<keyword evidence="2 3" id="KW-0040">ANK repeat</keyword>
<dbReference type="InterPro" id="IPR002110">
    <property type="entry name" value="Ankyrin_rpt"/>
</dbReference>
<dbReference type="EMBL" id="JBJJXI010000051">
    <property type="protein sequence ID" value="KAL3400323.1"/>
    <property type="molecule type" value="Genomic_DNA"/>
</dbReference>
<feature type="repeat" description="ANK" evidence="3">
    <location>
        <begin position="76"/>
        <end position="116"/>
    </location>
</feature>
<protein>
    <recommendedName>
        <fullName evidence="6">Ankyrin repeat protein</fullName>
    </recommendedName>
</protein>
<name>A0ABD2X615_9HYME</name>
<comment type="caution">
    <text evidence="4">The sequence shown here is derived from an EMBL/GenBank/DDBJ whole genome shotgun (WGS) entry which is preliminary data.</text>
</comment>
<dbReference type="SUPFAM" id="SSF48403">
    <property type="entry name" value="Ankyrin repeat"/>
    <property type="match status" value="1"/>
</dbReference>
<proteinExistence type="predicted"/>
<dbReference type="InterPro" id="IPR036770">
    <property type="entry name" value="Ankyrin_rpt-contain_sf"/>
</dbReference>
<reference evidence="4 5" key="1">
    <citation type="journal article" date="2024" name="bioRxiv">
        <title>A reference genome for Trichogramma kaykai: A tiny desert-dwelling parasitoid wasp with competing sex-ratio distorters.</title>
        <authorList>
            <person name="Culotta J."/>
            <person name="Lindsey A.R."/>
        </authorList>
    </citation>
    <scope>NUCLEOTIDE SEQUENCE [LARGE SCALE GENOMIC DNA]</scope>
    <source>
        <strain evidence="4 5">KSX58</strain>
    </source>
</reference>
<dbReference type="PANTHER" id="PTHR24134:SF9">
    <property type="entry name" value="ANKYRIN REPEAT AND SOCS BOX PROTEIN 8"/>
    <property type="match status" value="1"/>
</dbReference>
<dbReference type="Proteomes" id="UP001627154">
    <property type="component" value="Unassembled WGS sequence"/>
</dbReference>
<accession>A0ABD2X615</accession>
<dbReference type="PROSITE" id="PS50297">
    <property type="entry name" value="ANK_REP_REGION"/>
    <property type="match status" value="2"/>
</dbReference>
<sequence length="230" mass="26144">MHHAVGCEKQIVEIEKQSTSIDVIDDLFTIYDRFDVNYIDEDGLTHFHVVCKFGREKIVKEFLDHGADPNGVWTSKGYSTLHLVLEAKYNSKTIVQRRQLFSLLLKSGADPNLADAEGRTPLHIVCKKPPESWANSIHPSYDWFLVKMIFSPCHEKYRPVQINARDKEGNTSLHLDLKTGNRFMVRLLLKNGADPNLADADGVVPKDIMRDDEDLAKIYFEKCAVKPSSS</sequence>
<dbReference type="Pfam" id="PF12796">
    <property type="entry name" value="Ank_2"/>
    <property type="match status" value="1"/>
</dbReference>
<dbReference type="Pfam" id="PF13606">
    <property type="entry name" value="Ank_3"/>
    <property type="match status" value="1"/>
</dbReference>
<evidence type="ECO:0000313" key="4">
    <source>
        <dbReference type="EMBL" id="KAL3400323.1"/>
    </source>
</evidence>
<dbReference type="Gene3D" id="1.25.40.20">
    <property type="entry name" value="Ankyrin repeat-containing domain"/>
    <property type="match status" value="2"/>
</dbReference>
<evidence type="ECO:0000313" key="5">
    <source>
        <dbReference type="Proteomes" id="UP001627154"/>
    </source>
</evidence>
<gene>
    <name evidence="4" type="ORF">TKK_006195</name>
</gene>
<evidence type="ECO:0000256" key="3">
    <source>
        <dbReference type="PROSITE-ProRule" id="PRU00023"/>
    </source>
</evidence>
<evidence type="ECO:0008006" key="6">
    <source>
        <dbReference type="Google" id="ProtNLM"/>
    </source>
</evidence>
<organism evidence="4 5">
    <name type="scientific">Trichogramma kaykai</name>
    <dbReference type="NCBI Taxonomy" id="54128"/>
    <lineage>
        <taxon>Eukaryota</taxon>
        <taxon>Metazoa</taxon>
        <taxon>Ecdysozoa</taxon>
        <taxon>Arthropoda</taxon>
        <taxon>Hexapoda</taxon>
        <taxon>Insecta</taxon>
        <taxon>Pterygota</taxon>
        <taxon>Neoptera</taxon>
        <taxon>Endopterygota</taxon>
        <taxon>Hymenoptera</taxon>
        <taxon>Apocrita</taxon>
        <taxon>Proctotrupomorpha</taxon>
        <taxon>Chalcidoidea</taxon>
        <taxon>Trichogrammatidae</taxon>
        <taxon>Trichogramma</taxon>
    </lineage>
</organism>
<evidence type="ECO:0000256" key="1">
    <source>
        <dbReference type="ARBA" id="ARBA00022737"/>
    </source>
</evidence>
<feature type="repeat" description="ANK" evidence="3">
    <location>
        <begin position="42"/>
        <end position="70"/>
    </location>
</feature>
<dbReference type="AlphaFoldDB" id="A0ABD2X615"/>
<keyword evidence="1" id="KW-0677">Repeat</keyword>
<dbReference type="SMART" id="SM00248">
    <property type="entry name" value="ANK"/>
    <property type="match status" value="3"/>
</dbReference>
<keyword evidence="5" id="KW-1185">Reference proteome</keyword>